<dbReference type="PANTHER" id="PTHR18947:SF28">
    <property type="entry name" value="GIRDIN, ISOFORM A"/>
    <property type="match status" value="1"/>
</dbReference>
<feature type="compositionally biased region" description="Basic and acidic residues" evidence="2">
    <location>
        <begin position="205"/>
        <end position="234"/>
    </location>
</feature>
<feature type="compositionally biased region" description="Basic and acidic residues" evidence="2">
    <location>
        <begin position="664"/>
        <end position="687"/>
    </location>
</feature>
<feature type="compositionally biased region" description="Low complexity" evidence="2">
    <location>
        <begin position="589"/>
        <end position="598"/>
    </location>
</feature>
<dbReference type="Proteomes" id="UP001326199">
    <property type="component" value="Unassembled WGS sequence"/>
</dbReference>
<name>A0ABR0H7U7_9PEZI</name>
<dbReference type="PANTHER" id="PTHR18947">
    <property type="entry name" value="HOOK PROTEINS"/>
    <property type="match status" value="1"/>
</dbReference>
<feature type="region of interest" description="Disordered" evidence="2">
    <location>
        <begin position="510"/>
        <end position="598"/>
    </location>
</feature>
<reference evidence="3 4" key="1">
    <citation type="journal article" date="2023" name="bioRxiv">
        <title>High-quality genome assemblies of four members of thePodospora anserinaspecies complex.</title>
        <authorList>
            <person name="Ament-Velasquez S.L."/>
            <person name="Vogan A.A."/>
            <person name="Wallerman O."/>
            <person name="Hartmann F."/>
            <person name="Gautier V."/>
            <person name="Silar P."/>
            <person name="Giraud T."/>
            <person name="Johannesson H."/>
        </authorList>
    </citation>
    <scope>NUCLEOTIDE SEQUENCE [LARGE SCALE GENOMIC DNA]</scope>
    <source>
        <strain evidence="3 4">CBS 411.78</strain>
    </source>
</reference>
<sequence length="723" mass="79505">MLQREQTALEKKFVEGKNAWGYASVPHTDIVRYGEVLANLATATATNAPVAPALSSVSAASLNRERARLADFEKILRQREKRLLQAEVEAKASLDSLARAIEEKKHRLAGLEPREAELLQREAVAVERETALNEREDALTAGEDALDKEKEDLEVREKAAAAILEQQKIVETQKVTLRLWREDLDDENKALEARKRELEEEEKNLEEKKRALEEKERRPPEETELGKKEEGLRMREEALKEKEKALKEKEEELKKKNRNFVAVNTSLVKKDMENAAKEKEIERRLAEMAKREAALDPRSAYHSLPSGCQTAPQFVADMDQRVVIGYDLGWQAALPIGVEQGRRAAAAQTTTMHIQHQETVLARIRNMLACFGAERMDLDVRKEFKTLQLVIKSNIDVERIHADSIEMTADERLDASIPKPGNKVWEFIRVMKIECGCPVYYYFPAHPKSGPQPTAGIVRPAPQGETPQSLAVAPVTIVGNTYNLPPGARVVFPTPAGPDPALLAGPIPSLEVTAPGGVSRTITGTPGPNERRRVRSVTPSPRADTKRARSGSPPPAPAPAPKRTRGRLPKNKNVITVTTVTDPPPARPGRPTTGGLRPLAAAPAPAVTTATTVVGTTTAQEGFTSSAFTPAPAAAAPAPPTVGVEHDADDTEFDEEQGQVVVQKNEEKKAGKTVHEQLGREDARETNNDEQAPGNVDDENKNEDEDGMDIHLAAPVGWMERKN</sequence>
<evidence type="ECO:0000256" key="1">
    <source>
        <dbReference type="SAM" id="Coils"/>
    </source>
</evidence>
<dbReference type="GeneID" id="87933093"/>
<dbReference type="RefSeq" id="XP_062763904.1">
    <property type="nucleotide sequence ID" value="XM_062912750.1"/>
</dbReference>
<evidence type="ECO:0000256" key="2">
    <source>
        <dbReference type="SAM" id="MobiDB-lite"/>
    </source>
</evidence>
<accession>A0ABR0H7U7</accession>
<dbReference type="EMBL" id="JAFFHB010000007">
    <property type="protein sequence ID" value="KAK4663938.1"/>
    <property type="molecule type" value="Genomic_DNA"/>
</dbReference>
<keyword evidence="1" id="KW-0175">Coiled coil</keyword>
<keyword evidence="4" id="KW-1185">Reference proteome</keyword>
<feature type="compositionally biased region" description="Acidic residues" evidence="2">
    <location>
        <begin position="696"/>
        <end position="707"/>
    </location>
</feature>
<protein>
    <submittedName>
        <fullName evidence="3">Uncharacterized protein</fullName>
    </submittedName>
</protein>
<gene>
    <name evidence="3" type="ORF">QC763_501520</name>
</gene>
<comment type="caution">
    <text evidence="3">The sequence shown here is derived from an EMBL/GenBank/DDBJ whole genome shotgun (WGS) entry which is preliminary data.</text>
</comment>
<feature type="region of interest" description="Disordered" evidence="2">
    <location>
        <begin position="197"/>
        <end position="234"/>
    </location>
</feature>
<evidence type="ECO:0000313" key="3">
    <source>
        <dbReference type="EMBL" id="KAK4663938.1"/>
    </source>
</evidence>
<proteinExistence type="predicted"/>
<feature type="coiled-coil region" evidence="1">
    <location>
        <begin position="62"/>
        <end position="89"/>
    </location>
</feature>
<feature type="region of interest" description="Disordered" evidence="2">
    <location>
        <begin position="651"/>
        <end position="709"/>
    </location>
</feature>
<evidence type="ECO:0000313" key="4">
    <source>
        <dbReference type="Proteomes" id="UP001326199"/>
    </source>
</evidence>
<organism evidence="3 4">
    <name type="scientific">Podospora pseudopauciseta</name>
    <dbReference type="NCBI Taxonomy" id="2093780"/>
    <lineage>
        <taxon>Eukaryota</taxon>
        <taxon>Fungi</taxon>
        <taxon>Dikarya</taxon>
        <taxon>Ascomycota</taxon>
        <taxon>Pezizomycotina</taxon>
        <taxon>Sordariomycetes</taxon>
        <taxon>Sordariomycetidae</taxon>
        <taxon>Sordariales</taxon>
        <taxon>Podosporaceae</taxon>
        <taxon>Podospora</taxon>
    </lineage>
</organism>